<proteinExistence type="predicted"/>
<gene>
    <name evidence="1" type="ORF">OIU83_16745</name>
</gene>
<comment type="caution">
    <text evidence="1">The sequence shown here is derived from an EMBL/GenBank/DDBJ whole genome shotgun (WGS) entry which is preliminary data.</text>
</comment>
<accession>A0A9X2ZGE5</accession>
<organism evidence="1 2">
    <name type="scientific">Flavobacterium shii</name>
    <dbReference type="NCBI Taxonomy" id="2987687"/>
    <lineage>
        <taxon>Bacteria</taxon>
        <taxon>Pseudomonadati</taxon>
        <taxon>Bacteroidota</taxon>
        <taxon>Flavobacteriia</taxon>
        <taxon>Flavobacteriales</taxon>
        <taxon>Flavobacteriaceae</taxon>
        <taxon>Flavobacterium</taxon>
    </lineage>
</organism>
<dbReference type="EMBL" id="JAOZEW010000018">
    <property type="protein sequence ID" value="MCV9929317.1"/>
    <property type="molecule type" value="Genomic_DNA"/>
</dbReference>
<dbReference type="Pfam" id="PF14595">
    <property type="entry name" value="Thioredoxin_9"/>
    <property type="match status" value="1"/>
</dbReference>
<evidence type="ECO:0000313" key="2">
    <source>
        <dbReference type="Proteomes" id="UP001151079"/>
    </source>
</evidence>
<dbReference type="Proteomes" id="UP001151079">
    <property type="component" value="Unassembled WGS sequence"/>
</dbReference>
<dbReference type="AlphaFoldDB" id="A0A9X2ZGE5"/>
<sequence>MQKSITNALTNSYSYHEYRKLVSDLLAQGKSTGAEQSEDLTHYSSLNETRMNRLEKTIKITEETISKLQNIREDYIWLVISEGWCGDAAQLLPIIYKMATESKDKIELKIVLRDENPDLMNLFLTNGGKAIPKLIIIHKEKLEVIADWGPRPKGATDLVNNYKKEFGAFDETIKTNLQLWYLHDKGVSTQDEIIEIMKKQEA</sequence>
<reference evidence="1" key="1">
    <citation type="submission" date="2022-10" db="EMBL/GenBank/DDBJ databases">
        <title>Two novel species of Flavobacterium.</title>
        <authorList>
            <person name="Liu Q."/>
            <person name="Xin Y.-H."/>
        </authorList>
    </citation>
    <scope>NUCLEOTIDE SEQUENCE</scope>
    <source>
        <strain evidence="1">LS1R49</strain>
    </source>
</reference>
<keyword evidence="2" id="KW-1185">Reference proteome</keyword>
<dbReference type="SUPFAM" id="SSF52833">
    <property type="entry name" value="Thioredoxin-like"/>
    <property type="match status" value="1"/>
</dbReference>
<dbReference type="InterPro" id="IPR036249">
    <property type="entry name" value="Thioredoxin-like_sf"/>
</dbReference>
<name>A0A9X2ZGE5_9FLAO</name>
<protein>
    <submittedName>
        <fullName evidence="1">Thioredoxin family protein</fullName>
    </submittedName>
</protein>
<dbReference type="Gene3D" id="3.40.30.10">
    <property type="entry name" value="Glutaredoxin"/>
    <property type="match status" value="1"/>
</dbReference>
<evidence type="ECO:0000313" key="1">
    <source>
        <dbReference type="EMBL" id="MCV9929317.1"/>
    </source>
</evidence>
<dbReference type="RefSeq" id="WP_264207408.1">
    <property type="nucleotide sequence ID" value="NZ_JAOZEW010000018.1"/>
</dbReference>